<evidence type="ECO:0000313" key="3">
    <source>
        <dbReference type="EMBL" id="SVB09377.1"/>
    </source>
</evidence>
<comment type="similarity">
    <text evidence="1">Belongs to the F420H(2)-dependent quinone reductase family.</text>
</comment>
<dbReference type="NCBIfam" id="TIGR00026">
    <property type="entry name" value="hi_GC_TIGR00026"/>
    <property type="match status" value="1"/>
</dbReference>
<dbReference type="EMBL" id="UINC01028422">
    <property type="protein sequence ID" value="SVB09377.1"/>
    <property type="molecule type" value="Genomic_DNA"/>
</dbReference>
<dbReference type="Gene3D" id="2.30.110.10">
    <property type="entry name" value="Electron Transport, Fmn-binding Protein, Chain A"/>
    <property type="match status" value="1"/>
</dbReference>
<dbReference type="InterPro" id="IPR012349">
    <property type="entry name" value="Split_barrel_FMN-bd"/>
</dbReference>
<dbReference type="PANTHER" id="PTHR39428">
    <property type="entry name" value="F420H(2)-DEPENDENT QUINONE REDUCTASE RV1261C"/>
    <property type="match status" value="1"/>
</dbReference>
<sequence length="141" mass="15647">MKSTLIRIVSRIHSFIYEASGGRIGSGHGGLRFLILTTTGVKSGKKRRVPLAAVPFGDGYLVVASFGGSSTDPFWLINIRHDPFVDVRVGRIVTRAEASIIESSDYMYKEMWAKAVSVYNGFNEYKKATTRNIPIVVLHRV</sequence>
<evidence type="ECO:0000256" key="2">
    <source>
        <dbReference type="ARBA" id="ARBA00049106"/>
    </source>
</evidence>
<dbReference type="GO" id="GO:0016491">
    <property type="term" value="F:oxidoreductase activity"/>
    <property type="evidence" value="ECO:0007669"/>
    <property type="project" value="InterPro"/>
</dbReference>
<dbReference type="PANTHER" id="PTHR39428:SF1">
    <property type="entry name" value="F420H(2)-DEPENDENT QUINONE REDUCTASE RV1261C"/>
    <property type="match status" value="1"/>
</dbReference>
<evidence type="ECO:0000256" key="1">
    <source>
        <dbReference type="ARBA" id="ARBA00008710"/>
    </source>
</evidence>
<protein>
    <recommendedName>
        <fullName evidence="4">Nitroreductase family deazaflavin-dependent oxidoreductase</fullName>
    </recommendedName>
</protein>
<comment type="catalytic activity">
    <reaction evidence="2">
        <text>oxidized coenzyme F420-(gamma-L-Glu)(n) + a quinol + H(+) = reduced coenzyme F420-(gamma-L-Glu)(n) + a quinone</text>
        <dbReference type="Rhea" id="RHEA:39663"/>
        <dbReference type="Rhea" id="RHEA-COMP:12939"/>
        <dbReference type="Rhea" id="RHEA-COMP:14378"/>
        <dbReference type="ChEBI" id="CHEBI:15378"/>
        <dbReference type="ChEBI" id="CHEBI:24646"/>
        <dbReference type="ChEBI" id="CHEBI:132124"/>
        <dbReference type="ChEBI" id="CHEBI:133980"/>
        <dbReference type="ChEBI" id="CHEBI:139511"/>
    </reaction>
</comment>
<accession>A0A382B815</accession>
<dbReference type="Pfam" id="PF04075">
    <property type="entry name" value="F420H2_quin_red"/>
    <property type="match status" value="1"/>
</dbReference>
<dbReference type="GO" id="GO:0005886">
    <property type="term" value="C:plasma membrane"/>
    <property type="evidence" value="ECO:0007669"/>
    <property type="project" value="TreeGrafter"/>
</dbReference>
<organism evidence="3">
    <name type="scientific">marine metagenome</name>
    <dbReference type="NCBI Taxonomy" id="408172"/>
    <lineage>
        <taxon>unclassified sequences</taxon>
        <taxon>metagenomes</taxon>
        <taxon>ecological metagenomes</taxon>
    </lineage>
</organism>
<dbReference type="InterPro" id="IPR004378">
    <property type="entry name" value="F420H2_quin_Rdtase"/>
</dbReference>
<proteinExistence type="inferred from homology"/>
<gene>
    <name evidence="3" type="ORF">METZ01_LOCUS162231</name>
</gene>
<evidence type="ECO:0008006" key="4">
    <source>
        <dbReference type="Google" id="ProtNLM"/>
    </source>
</evidence>
<dbReference type="AlphaFoldDB" id="A0A382B815"/>
<reference evidence="3" key="1">
    <citation type="submission" date="2018-05" db="EMBL/GenBank/DDBJ databases">
        <authorList>
            <person name="Lanie J.A."/>
            <person name="Ng W.-L."/>
            <person name="Kazmierczak K.M."/>
            <person name="Andrzejewski T.M."/>
            <person name="Davidsen T.M."/>
            <person name="Wayne K.J."/>
            <person name="Tettelin H."/>
            <person name="Glass J.I."/>
            <person name="Rusch D."/>
            <person name="Podicherti R."/>
            <person name="Tsui H.-C.T."/>
            <person name="Winkler M.E."/>
        </authorList>
    </citation>
    <scope>NUCLEOTIDE SEQUENCE</scope>
</reference>
<name>A0A382B815_9ZZZZ</name>
<dbReference type="GO" id="GO:0070967">
    <property type="term" value="F:coenzyme F420 binding"/>
    <property type="evidence" value="ECO:0007669"/>
    <property type="project" value="TreeGrafter"/>
</dbReference>